<dbReference type="Proteomes" id="UP000194003">
    <property type="component" value="Unassembled WGS sequence"/>
</dbReference>
<keyword evidence="3" id="KW-0472">Membrane</keyword>
<sequence>MTSLETAAAALRQGEDARESLNQQMRAWRNLLIRGMDPALFEKHLNEFHEAKTQARTRWQTLGGLLTESADMSKRVETILAAHAALDERFRAAIRTFQLSENNPKLEADAQARDLELSLYQEVDSLLARLRKIHQDAISGLEDLLRARQSELEAAPLVLQAPAPKFQDYRGIGLALMALLALGVWGLLDWMTAAPLKRMATALRERAAQMRADGEADAVASLDGLDEFAAVEQGVEQVLAGAARSAEEIQTLRAQVESLGQRAERDATSGLRHLNGLRAWFDARVAAAVDASAPVLDAAQEPDLDAPATAPNPAPSLARVFVIEPVEWDKLEALYGPQAALDLRQRMSERLEKALGANGAAAQWGAHGFVAALCDPTDADPHTQAQAEAGRIFAAFEKPFTVRAFGVVLRLRMGVAIAADGESLDAPLRRAWQALTQAAPQQSVALYDPTQDPARQGLSERMTQLREGVLRRELRLYFQPIVDLNRQGVGEVEALLRWEHPEQGVLEPGELIPWAEQTGVIREVTQWALSEAASRLVKWGHSGVSLDIAMNLSQRDLADPNFPERLGRLLSEHQISPRQLTFDIPAEAAFNPHLNLEQALDGLRRVGVGLALDNIGRGAQPWEAYSRWPLRQIKTAPETFAALNDAAGHEAAMQAMAAFGRHLGAPAVAKGIEDRLTLELARKMGFEAFQGFFISPPVDAVALLTWMRESPWSGAAFGSGGRKLSSTSSRAQSAPQEPQQSAPQSANLPTEGS</sequence>
<dbReference type="Pfam" id="PF00563">
    <property type="entry name" value="EAL"/>
    <property type="match status" value="1"/>
</dbReference>
<dbReference type="PANTHER" id="PTHR33121:SF70">
    <property type="entry name" value="SIGNALING PROTEIN YKOW"/>
    <property type="match status" value="1"/>
</dbReference>
<dbReference type="EMBL" id="LVJN01000011">
    <property type="protein sequence ID" value="OSM08447.1"/>
    <property type="molecule type" value="Genomic_DNA"/>
</dbReference>
<keyword evidence="3" id="KW-1133">Transmembrane helix</keyword>
<protein>
    <submittedName>
        <fullName evidence="5">Putative diguanylate cyclase/phosphodiesterase with PAS/PAC sensor</fullName>
    </submittedName>
</protein>
<dbReference type="Pfam" id="PF00990">
    <property type="entry name" value="GGDEF"/>
    <property type="match status" value="1"/>
</dbReference>
<dbReference type="InterPro" id="IPR043128">
    <property type="entry name" value="Rev_trsase/Diguanyl_cyclase"/>
</dbReference>
<evidence type="ECO:0000256" key="3">
    <source>
        <dbReference type="SAM" id="Phobius"/>
    </source>
</evidence>
<name>A0A1Y2K9V0_9PROT</name>
<gene>
    <name evidence="5" type="ORF">MAIT1_04644</name>
</gene>
<evidence type="ECO:0000256" key="1">
    <source>
        <dbReference type="SAM" id="Coils"/>
    </source>
</evidence>
<dbReference type="STRING" id="1434232.MAIT1_04644"/>
<dbReference type="SUPFAM" id="SSF55073">
    <property type="entry name" value="Nucleotide cyclase"/>
    <property type="match status" value="1"/>
</dbReference>
<dbReference type="PROSITE" id="PS50883">
    <property type="entry name" value="EAL"/>
    <property type="match status" value="1"/>
</dbReference>
<feature type="region of interest" description="Disordered" evidence="2">
    <location>
        <begin position="715"/>
        <end position="753"/>
    </location>
</feature>
<evidence type="ECO:0000313" key="6">
    <source>
        <dbReference type="Proteomes" id="UP000194003"/>
    </source>
</evidence>
<proteinExistence type="predicted"/>
<dbReference type="InterPro" id="IPR029787">
    <property type="entry name" value="Nucleotide_cyclase"/>
</dbReference>
<dbReference type="GO" id="GO:0071111">
    <property type="term" value="F:cyclic-guanylate-specific phosphodiesterase activity"/>
    <property type="evidence" value="ECO:0007669"/>
    <property type="project" value="InterPro"/>
</dbReference>
<dbReference type="PANTHER" id="PTHR33121">
    <property type="entry name" value="CYCLIC DI-GMP PHOSPHODIESTERASE PDEF"/>
    <property type="match status" value="1"/>
</dbReference>
<organism evidence="5 6">
    <name type="scientific">Magnetofaba australis IT-1</name>
    <dbReference type="NCBI Taxonomy" id="1434232"/>
    <lineage>
        <taxon>Bacteria</taxon>
        <taxon>Pseudomonadati</taxon>
        <taxon>Pseudomonadota</taxon>
        <taxon>Magnetococcia</taxon>
        <taxon>Magnetococcales</taxon>
        <taxon>Magnetococcaceae</taxon>
        <taxon>Magnetofaba</taxon>
    </lineage>
</organism>
<dbReference type="CDD" id="cd01948">
    <property type="entry name" value="EAL"/>
    <property type="match status" value="1"/>
</dbReference>
<evidence type="ECO:0000256" key="2">
    <source>
        <dbReference type="SAM" id="MobiDB-lite"/>
    </source>
</evidence>
<dbReference type="InterPro" id="IPR001633">
    <property type="entry name" value="EAL_dom"/>
</dbReference>
<reference evidence="5 6" key="1">
    <citation type="journal article" date="2016" name="BMC Genomics">
        <title>Combined genomic and structural analyses of a cultured magnetotactic bacterium reveals its niche adaptation to a dynamic environment.</title>
        <authorList>
            <person name="Araujo A.C."/>
            <person name="Morillo V."/>
            <person name="Cypriano J."/>
            <person name="Teixeira L.C."/>
            <person name="Leao P."/>
            <person name="Lyra S."/>
            <person name="Almeida L.G."/>
            <person name="Bazylinski D.A."/>
            <person name="Vasconcellos A.T."/>
            <person name="Abreu F."/>
            <person name="Lins U."/>
        </authorList>
    </citation>
    <scope>NUCLEOTIDE SEQUENCE [LARGE SCALE GENOMIC DNA]</scope>
    <source>
        <strain evidence="5 6">IT-1</strain>
    </source>
</reference>
<evidence type="ECO:0000313" key="5">
    <source>
        <dbReference type="EMBL" id="OSM08447.1"/>
    </source>
</evidence>
<dbReference type="InterPro" id="IPR035919">
    <property type="entry name" value="EAL_sf"/>
</dbReference>
<feature type="compositionally biased region" description="Low complexity" evidence="2">
    <location>
        <begin position="728"/>
        <end position="746"/>
    </location>
</feature>
<feature type="domain" description="EAL" evidence="4">
    <location>
        <begin position="458"/>
        <end position="711"/>
    </location>
</feature>
<feature type="transmembrane region" description="Helical" evidence="3">
    <location>
        <begin position="169"/>
        <end position="188"/>
    </location>
</feature>
<feature type="coiled-coil region" evidence="1">
    <location>
        <begin position="4"/>
        <end position="31"/>
    </location>
</feature>
<dbReference type="Gene3D" id="3.20.20.450">
    <property type="entry name" value="EAL domain"/>
    <property type="match status" value="1"/>
</dbReference>
<keyword evidence="6" id="KW-1185">Reference proteome</keyword>
<dbReference type="AlphaFoldDB" id="A0A1Y2K9V0"/>
<accession>A0A1Y2K9V0</accession>
<dbReference type="SMART" id="SM00052">
    <property type="entry name" value="EAL"/>
    <property type="match status" value="1"/>
</dbReference>
<evidence type="ECO:0000259" key="4">
    <source>
        <dbReference type="PROSITE" id="PS50883"/>
    </source>
</evidence>
<keyword evidence="3" id="KW-0812">Transmembrane</keyword>
<dbReference type="Gene3D" id="3.30.70.270">
    <property type="match status" value="1"/>
</dbReference>
<dbReference type="InterPro" id="IPR050706">
    <property type="entry name" value="Cyclic-di-GMP_PDE-like"/>
</dbReference>
<dbReference type="SUPFAM" id="SSF141868">
    <property type="entry name" value="EAL domain-like"/>
    <property type="match status" value="1"/>
</dbReference>
<keyword evidence="1" id="KW-0175">Coiled coil</keyword>
<comment type="caution">
    <text evidence="5">The sequence shown here is derived from an EMBL/GenBank/DDBJ whole genome shotgun (WGS) entry which is preliminary data.</text>
</comment>
<dbReference type="InterPro" id="IPR000160">
    <property type="entry name" value="GGDEF_dom"/>
</dbReference>